<evidence type="ECO:0008006" key="4">
    <source>
        <dbReference type="Google" id="ProtNLM"/>
    </source>
</evidence>
<feature type="region of interest" description="Disordered" evidence="1">
    <location>
        <begin position="113"/>
        <end position="139"/>
    </location>
</feature>
<sequence length="557" mass="62942">RLYGRPSLVVKDLLEKVRRTPAPRPENLDELITFGLTVQHFCDYLSKTDLEHYLMNMEMLEEMVEKLPATRKLEWVRYSRKYPNPSLKEFGWFMEKLVDEACEVTKYTPLKANPPKRVHHSNVHTHAATTPAMPQEEPEAASSRPYAVIAYQPPPCLNCGKTGHRFQMHRNGSQTTLFRVVPVTLYNGNKRIDTHAFFDEGSSLTLVESSLAETLGLEGVPDPLALRWTANVGRKEATSRKISSEISGRGDERRYSIAAAHIVNELSLPSNNVKIKTLISSYYYLQGLPVKAYEDGVPRLLIGLKDVDLMKLLETRSGQPGEPNLSLSRQCLVGRCTVPTDHKCKSDKRLRATCTTQCDNVAMDAALNETLRRFFTLEETGVSTYSEFLPKPKDIVRANEILENTTERLNGRFVTGLLWKSEDVSFPDSVAMATKRLHALERKLERGYAHKATEEELATADPKPDKKRLVWDAAAKVKDVSLNTQLIKGPDLLVALPGVLSFNMRNWLSNEDAVLESLVEETGEKQRVIHFGQEENHPRVLGLIWDPASDTFRFSIN</sequence>
<dbReference type="EnsemblMetazoa" id="AEPI011541-RA">
    <property type="protein sequence ID" value="AEPI011541-PA"/>
    <property type="gene ID" value="AEPI011541"/>
</dbReference>
<reference evidence="2" key="2">
    <citation type="submission" date="2020-05" db="UniProtKB">
        <authorList>
            <consortium name="EnsemblMetazoa"/>
        </authorList>
    </citation>
    <scope>IDENTIFICATION</scope>
    <source>
        <strain evidence="2">Epiroticus2</strain>
    </source>
</reference>
<evidence type="ECO:0000313" key="2">
    <source>
        <dbReference type="EnsemblMetazoa" id="AEPI011541-PA"/>
    </source>
</evidence>
<dbReference type="STRING" id="199890.A0A182PX54"/>
<evidence type="ECO:0000256" key="1">
    <source>
        <dbReference type="SAM" id="MobiDB-lite"/>
    </source>
</evidence>
<organism evidence="2 3">
    <name type="scientific">Anopheles epiroticus</name>
    <dbReference type="NCBI Taxonomy" id="199890"/>
    <lineage>
        <taxon>Eukaryota</taxon>
        <taxon>Metazoa</taxon>
        <taxon>Ecdysozoa</taxon>
        <taxon>Arthropoda</taxon>
        <taxon>Hexapoda</taxon>
        <taxon>Insecta</taxon>
        <taxon>Pterygota</taxon>
        <taxon>Neoptera</taxon>
        <taxon>Endopterygota</taxon>
        <taxon>Diptera</taxon>
        <taxon>Nematocera</taxon>
        <taxon>Culicoidea</taxon>
        <taxon>Culicidae</taxon>
        <taxon>Anophelinae</taxon>
        <taxon>Anopheles</taxon>
    </lineage>
</organism>
<name>A0A182PX54_9DIPT</name>
<dbReference type="VEuPathDB" id="VectorBase:AEPI011541"/>
<accession>A0A182PX54</accession>
<evidence type="ECO:0000313" key="3">
    <source>
        <dbReference type="Proteomes" id="UP000075885"/>
    </source>
</evidence>
<dbReference type="PANTHER" id="PTHR47331">
    <property type="entry name" value="PHD-TYPE DOMAIN-CONTAINING PROTEIN"/>
    <property type="match status" value="1"/>
</dbReference>
<keyword evidence="3" id="KW-1185">Reference proteome</keyword>
<dbReference type="AlphaFoldDB" id="A0A182PX54"/>
<feature type="compositionally biased region" description="Basic residues" evidence="1">
    <location>
        <begin position="114"/>
        <end position="123"/>
    </location>
</feature>
<reference evidence="3" key="1">
    <citation type="submission" date="2013-03" db="EMBL/GenBank/DDBJ databases">
        <title>The Genome Sequence of Anopheles epiroticus epiroticus2.</title>
        <authorList>
            <consortium name="The Broad Institute Genomics Platform"/>
            <person name="Neafsey D.E."/>
            <person name="Howell P."/>
            <person name="Walker B."/>
            <person name="Young S.K."/>
            <person name="Zeng Q."/>
            <person name="Gargeya S."/>
            <person name="Fitzgerald M."/>
            <person name="Haas B."/>
            <person name="Abouelleil A."/>
            <person name="Allen A.W."/>
            <person name="Alvarado L."/>
            <person name="Arachchi H.M."/>
            <person name="Berlin A.M."/>
            <person name="Chapman S.B."/>
            <person name="Gainer-Dewar J."/>
            <person name="Goldberg J."/>
            <person name="Griggs A."/>
            <person name="Gujja S."/>
            <person name="Hansen M."/>
            <person name="Howarth C."/>
            <person name="Imamovic A."/>
            <person name="Ireland A."/>
            <person name="Larimer J."/>
            <person name="McCowan C."/>
            <person name="Murphy C."/>
            <person name="Pearson M."/>
            <person name="Poon T.W."/>
            <person name="Priest M."/>
            <person name="Roberts A."/>
            <person name="Saif S."/>
            <person name="Shea T."/>
            <person name="Sisk P."/>
            <person name="Sykes S."/>
            <person name="Wortman J."/>
            <person name="Nusbaum C."/>
            <person name="Birren B."/>
        </authorList>
    </citation>
    <scope>NUCLEOTIDE SEQUENCE [LARGE SCALE GENOMIC DNA]</scope>
    <source>
        <strain evidence="3">Epiroticus2</strain>
    </source>
</reference>
<dbReference type="PANTHER" id="PTHR47331:SF5">
    <property type="entry name" value="RIBONUCLEASE H"/>
    <property type="match status" value="1"/>
</dbReference>
<proteinExistence type="predicted"/>
<dbReference type="Proteomes" id="UP000075885">
    <property type="component" value="Unassembled WGS sequence"/>
</dbReference>
<protein>
    <recommendedName>
        <fullName evidence="4">Peptidase aspartic putative domain-containing protein</fullName>
    </recommendedName>
</protein>